<dbReference type="AlphaFoldDB" id="A0A6C0JTF8"/>
<dbReference type="EMBL" id="MN740699">
    <property type="protein sequence ID" value="QHU08849.1"/>
    <property type="molecule type" value="Genomic_DNA"/>
</dbReference>
<organism evidence="1">
    <name type="scientific">viral metagenome</name>
    <dbReference type="NCBI Taxonomy" id="1070528"/>
    <lineage>
        <taxon>unclassified sequences</taxon>
        <taxon>metagenomes</taxon>
        <taxon>organismal metagenomes</taxon>
    </lineage>
</organism>
<evidence type="ECO:0000313" key="1">
    <source>
        <dbReference type="EMBL" id="QHU08849.1"/>
    </source>
</evidence>
<accession>A0A6C0JTF8</accession>
<name>A0A6C0JTF8_9ZZZZ</name>
<reference evidence="1" key="1">
    <citation type="journal article" date="2020" name="Nature">
        <title>Giant virus diversity and host interactions through global metagenomics.</title>
        <authorList>
            <person name="Schulz F."/>
            <person name="Roux S."/>
            <person name="Paez-Espino D."/>
            <person name="Jungbluth S."/>
            <person name="Walsh D.A."/>
            <person name="Denef V.J."/>
            <person name="McMahon K.D."/>
            <person name="Konstantinidis K.T."/>
            <person name="Eloe-Fadrosh E.A."/>
            <person name="Kyrpides N.C."/>
            <person name="Woyke T."/>
        </authorList>
    </citation>
    <scope>NUCLEOTIDE SEQUENCE</scope>
    <source>
        <strain evidence="1">GVMAG-S-1064190-84</strain>
    </source>
</reference>
<sequence>MATNASIAVVDLEGQVHSINLHWDGYIEFAGKILKEHYNNLDAALKLVSKGNLSVLGKYIEPSPDYPHNFESSQADVCLYYGRDRGEDNTDCIVDSNITEYIDLGCDYDYNYLFVDGEWKVSEYDLCNFKSYNIE</sequence>
<proteinExistence type="predicted"/>
<protein>
    <submittedName>
        <fullName evidence="1">Uncharacterized protein</fullName>
    </submittedName>
</protein>